<evidence type="ECO:0008006" key="4">
    <source>
        <dbReference type="Google" id="ProtNLM"/>
    </source>
</evidence>
<evidence type="ECO:0000313" key="2">
    <source>
        <dbReference type="EMBL" id="WPU91718.1"/>
    </source>
</evidence>
<evidence type="ECO:0000313" key="3">
    <source>
        <dbReference type="Proteomes" id="UP001324380"/>
    </source>
</evidence>
<dbReference type="PROSITE" id="PS50005">
    <property type="entry name" value="TPR"/>
    <property type="match status" value="1"/>
</dbReference>
<reference evidence="2 3" key="1">
    <citation type="submission" date="2023-11" db="EMBL/GenBank/DDBJ databases">
        <title>Analysis of the Genomes of Mucilaginibacter gossypii cycad 4 and M. sabulilitoris SNA2: microbes with the potential for plant growth promotion.</title>
        <authorList>
            <person name="Hirsch A.M."/>
            <person name="Humm E."/>
            <person name="Rubbi M."/>
            <person name="Del Vecchio G."/>
            <person name="Ha S.M."/>
            <person name="Pellegrini M."/>
            <person name="Gunsalus R.P."/>
        </authorList>
    </citation>
    <scope>NUCLEOTIDE SEQUENCE [LARGE SCALE GENOMIC DNA]</scope>
    <source>
        <strain evidence="2 3">SNA2</strain>
    </source>
</reference>
<dbReference type="InterPro" id="IPR019734">
    <property type="entry name" value="TPR_rpt"/>
</dbReference>
<sequence>MSLIVTRKENGVIYIVSDTKLTAPDGQDFNKGQHYQQEENVLKATILNSHHCVSFAGNIQYAESAIKSLTGDQTDETILDILRLSHLASNQETEYTLASMLNTKAGIYEIKNGTVSKVEASWIGSQKAFGKFQSNMLGQNLNHKRQNFMSITKAASGNLMQKMTDAMDDVIQDEDIPEVAGFKIKIFFDGNRFIYDGYIDSYFASQQLNFQVPDSANSFGMPITHGTAAQGAYTINFFLSRDNYNYVGLHVKQGNFGILYCRNDNGLLHPELLAKTDEIDFWDQVKKFGVTPFGTTQDAFQKFGIAGKDFYDQKNYLAAINSFTKGIEYTHDKEKGQLYFNRAICFIQINKMQEVLQDFNEAVKLKPENQAEATRIMTDLINSKR</sequence>
<proteinExistence type="predicted"/>
<evidence type="ECO:0000256" key="1">
    <source>
        <dbReference type="PROSITE-ProRule" id="PRU00339"/>
    </source>
</evidence>
<protein>
    <recommendedName>
        <fullName evidence="4">Tetratricopeptide repeat protein</fullName>
    </recommendedName>
</protein>
<gene>
    <name evidence="2" type="ORF">SNE25_20580</name>
</gene>
<dbReference type="SUPFAM" id="SSF48452">
    <property type="entry name" value="TPR-like"/>
    <property type="match status" value="1"/>
</dbReference>
<dbReference type="EMBL" id="CP139558">
    <property type="protein sequence ID" value="WPU91718.1"/>
    <property type="molecule type" value="Genomic_DNA"/>
</dbReference>
<organism evidence="2 3">
    <name type="scientific">Mucilaginibacter sabulilitoris</name>
    <dbReference type="NCBI Taxonomy" id="1173583"/>
    <lineage>
        <taxon>Bacteria</taxon>
        <taxon>Pseudomonadati</taxon>
        <taxon>Bacteroidota</taxon>
        <taxon>Sphingobacteriia</taxon>
        <taxon>Sphingobacteriales</taxon>
        <taxon>Sphingobacteriaceae</taxon>
        <taxon>Mucilaginibacter</taxon>
    </lineage>
</organism>
<keyword evidence="3" id="KW-1185">Reference proteome</keyword>
<accession>A0ABZ0THP6</accession>
<name>A0ABZ0THP6_9SPHI</name>
<dbReference type="InterPro" id="IPR011990">
    <property type="entry name" value="TPR-like_helical_dom_sf"/>
</dbReference>
<dbReference type="Proteomes" id="UP001324380">
    <property type="component" value="Chromosome"/>
</dbReference>
<dbReference type="RefSeq" id="WP_321560884.1">
    <property type="nucleotide sequence ID" value="NZ_CP139558.1"/>
</dbReference>
<keyword evidence="1" id="KW-0802">TPR repeat</keyword>
<feature type="repeat" description="TPR" evidence="1">
    <location>
        <begin position="336"/>
        <end position="369"/>
    </location>
</feature>
<dbReference type="SMART" id="SM00028">
    <property type="entry name" value="TPR"/>
    <property type="match status" value="2"/>
</dbReference>
<dbReference type="Gene3D" id="1.25.40.10">
    <property type="entry name" value="Tetratricopeptide repeat domain"/>
    <property type="match status" value="1"/>
</dbReference>